<organism evidence="2 3">
    <name type="scientific">Bacteroides pyogenes JCM 6292</name>
    <dbReference type="NCBI Taxonomy" id="1235809"/>
    <lineage>
        <taxon>Bacteria</taxon>
        <taxon>Pseudomonadati</taxon>
        <taxon>Bacteroidota</taxon>
        <taxon>Bacteroidia</taxon>
        <taxon>Bacteroidales</taxon>
        <taxon>Bacteroidaceae</taxon>
        <taxon>Bacteroides</taxon>
    </lineage>
</organism>
<comment type="caution">
    <text evidence="2">The sequence shown here is derived from an EMBL/GenBank/DDBJ whole genome shotgun (WGS) entry which is preliminary data.</text>
</comment>
<accession>W4P9Q0</accession>
<feature type="compositionally biased region" description="Basic residues" evidence="1">
    <location>
        <begin position="18"/>
        <end position="27"/>
    </location>
</feature>
<name>W4P9Q0_9BACE</name>
<evidence type="ECO:0000256" key="1">
    <source>
        <dbReference type="SAM" id="MobiDB-lite"/>
    </source>
</evidence>
<dbReference type="Proteomes" id="UP000018861">
    <property type="component" value="Unassembled WGS sequence"/>
</dbReference>
<evidence type="ECO:0000313" key="3">
    <source>
        <dbReference type="Proteomes" id="UP000018861"/>
    </source>
</evidence>
<reference evidence="2 3" key="1">
    <citation type="journal article" date="2014" name="Genome Announc.">
        <title>Draft Genome Sequences of Three Strains of Bacteroides pyogenes Isolated from a Cat and Swine.</title>
        <authorList>
            <person name="Sakamoto M."/>
            <person name="Oshima K."/>
            <person name="Suda W."/>
            <person name="Kitamura K."/>
            <person name="Iida T."/>
            <person name="Hattori M."/>
            <person name="Ohkuma M."/>
        </authorList>
    </citation>
    <scope>NUCLEOTIDE SEQUENCE [LARGE SCALE GENOMIC DNA]</scope>
    <source>
        <strain evidence="2 3">JCM 6292</strain>
    </source>
</reference>
<proteinExistence type="predicted"/>
<dbReference type="EMBL" id="BAIQ01000035">
    <property type="protein sequence ID" value="GAE16477.1"/>
    <property type="molecule type" value="Genomic_DNA"/>
</dbReference>
<evidence type="ECO:0000313" key="2">
    <source>
        <dbReference type="EMBL" id="GAE16477.1"/>
    </source>
</evidence>
<protein>
    <submittedName>
        <fullName evidence="2">Uncharacterized protein</fullName>
    </submittedName>
</protein>
<sequence length="59" mass="7163">MKKMTCFHKKTVAEYRRAKQKSRRRGTPGREENRKTALSNRILHYKHINMVCLQSRFIK</sequence>
<dbReference type="AlphaFoldDB" id="W4P9Q0"/>
<gene>
    <name evidence="2" type="ORF">JCM6292_2912</name>
</gene>
<feature type="region of interest" description="Disordered" evidence="1">
    <location>
        <begin position="15"/>
        <end position="37"/>
    </location>
</feature>